<evidence type="ECO:0000256" key="2">
    <source>
        <dbReference type="ARBA" id="ARBA00023015"/>
    </source>
</evidence>
<keyword evidence="2" id="KW-0805">Transcription regulation</keyword>
<gene>
    <name evidence="5" type="ORF">K470DRAFT_208473</name>
</gene>
<evidence type="ECO:0000313" key="5">
    <source>
        <dbReference type="EMBL" id="KAF2864557.1"/>
    </source>
</evidence>
<dbReference type="EMBL" id="MU005957">
    <property type="protein sequence ID" value="KAF2864557.1"/>
    <property type="molecule type" value="Genomic_DNA"/>
</dbReference>
<keyword evidence="3" id="KW-0804">Transcription</keyword>
<dbReference type="Proteomes" id="UP000799421">
    <property type="component" value="Unassembled WGS sequence"/>
</dbReference>
<dbReference type="Gene3D" id="2.30.30.1020">
    <property type="entry name" value="CCR4-NOT complex subunit 2/3/5, C-terminal domain"/>
    <property type="match status" value="1"/>
</dbReference>
<dbReference type="GO" id="GO:0000289">
    <property type="term" value="P:nuclear-transcribed mRNA poly(A) tail shortening"/>
    <property type="evidence" value="ECO:0007669"/>
    <property type="project" value="UniProtKB-ARBA"/>
</dbReference>
<protein>
    <recommendedName>
        <fullName evidence="4">NOT2/NOT3/NOT5 C-terminal domain-containing protein</fullName>
    </recommendedName>
</protein>
<dbReference type="GO" id="GO:0006355">
    <property type="term" value="P:regulation of DNA-templated transcription"/>
    <property type="evidence" value="ECO:0007669"/>
    <property type="project" value="InterPro"/>
</dbReference>
<reference evidence="5" key="1">
    <citation type="journal article" date="2020" name="Stud. Mycol.">
        <title>101 Dothideomycetes genomes: a test case for predicting lifestyles and emergence of pathogens.</title>
        <authorList>
            <person name="Haridas S."/>
            <person name="Albert R."/>
            <person name="Binder M."/>
            <person name="Bloem J."/>
            <person name="Labutti K."/>
            <person name="Salamov A."/>
            <person name="Andreopoulos B."/>
            <person name="Baker S."/>
            <person name="Barry K."/>
            <person name="Bills G."/>
            <person name="Bluhm B."/>
            <person name="Cannon C."/>
            <person name="Castanera R."/>
            <person name="Culley D."/>
            <person name="Daum C."/>
            <person name="Ezra D."/>
            <person name="Gonzalez J."/>
            <person name="Henrissat B."/>
            <person name="Kuo A."/>
            <person name="Liang C."/>
            <person name="Lipzen A."/>
            <person name="Lutzoni F."/>
            <person name="Magnuson J."/>
            <person name="Mondo S."/>
            <person name="Nolan M."/>
            <person name="Ohm R."/>
            <person name="Pangilinan J."/>
            <person name="Park H.-J."/>
            <person name="Ramirez L."/>
            <person name="Alfaro M."/>
            <person name="Sun H."/>
            <person name="Tritt A."/>
            <person name="Yoshinaga Y."/>
            <person name="Zwiers L.-H."/>
            <person name="Turgeon B."/>
            <person name="Goodwin S."/>
            <person name="Spatafora J."/>
            <person name="Crous P."/>
            <person name="Grigoriev I."/>
        </authorList>
    </citation>
    <scope>NUCLEOTIDE SEQUENCE</scope>
    <source>
        <strain evidence="5">CBS 480.64</strain>
    </source>
</reference>
<sequence>MFPGVSLESLNMEDLASSDPILPTFHIYGAPQSAANPFDYTSRNTIPDYTLPNAYRVGNVPSIEARMDALSDETLFFIFFSQPRDVAQQRAAGELERREWRWHTVLRQWMRSDSPPGQSATATGPNLALVDMAPTIPAGAPRIPIDNTTEQGIFIFFDLQQWKRVRREFKLNINDIDGKTMPRGPLSSLAANGVAYIRSQPGHGT</sequence>
<dbReference type="InterPro" id="IPR038635">
    <property type="entry name" value="CCR4-NOT_su2/3/5_C_sf"/>
</dbReference>
<feature type="domain" description="NOT2/NOT3/NOT5 C-terminal" evidence="4">
    <location>
        <begin position="38"/>
        <end position="175"/>
    </location>
</feature>
<dbReference type="AlphaFoldDB" id="A0A6A7CBK2"/>
<evidence type="ECO:0000256" key="3">
    <source>
        <dbReference type="ARBA" id="ARBA00023163"/>
    </source>
</evidence>
<comment type="similarity">
    <text evidence="1">Belongs to the CNOT2/3/5 family.</text>
</comment>
<evidence type="ECO:0000259" key="4">
    <source>
        <dbReference type="Pfam" id="PF04153"/>
    </source>
</evidence>
<dbReference type="PANTHER" id="PTHR23326">
    <property type="entry name" value="CCR4 NOT-RELATED"/>
    <property type="match status" value="1"/>
</dbReference>
<evidence type="ECO:0000313" key="6">
    <source>
        <dbReference type="Proteomes" id="UP000799421"/>
    </source>
</evidence>
<keyword evidence="6" id="KW-1185">Reference proteome</keyword>
<evidence type="ECO:0000256" key="1">
    <source>
        <dbReference type="ARBA" id="ARBA00007682"/>
    </source>
</evidence>
<organism evidence="5 6">
    <name type="scientific">Piedraia hortae CBS 480.64</name>
    <dbReference type="NCBI Taxonomy" id="1314780"/>
    <lineage>
        <taxon>Eukaryota</taxon>
        <taxon>Fungi</taxon>
        <taxon>Dikarya</taxon>
        <taxon>Ascomycota</taxon>
        <taxon>Pezizomycotina</taxon>
        <taxon>Dothideomycetes</taxon>
        <taxon>Dothideomycetidae</taxon>
        <taxon>Capnodiales</taxon>
        <taxon>Piedraiaceae</taxon>
        <taxon>Piedraia</taxon>
    </lineage>
</organism>
<dbReference type="Pfam" id="PF04153">
    <property type="entry name" value="NOT2_3_5_C"/>
    <property type="match status" value="1"/>
</dbReference>
<proteinExistence type="inferred from homology"/>
<dbReference type="InterPro" id="IPR040168">
    <property type="entry name" value="Not2/3/5"/>
</dbReference>
<accession>A0A6A7CBK2</accession>
<dbReference type="OrthoDB" id="25391at2759"/>
<dbReference type="GO" id="GO:0030015">
    <property type="term" value="C:CCR4-NOT core complex"/>
    <property type="evidence" value="ECO:0007669"/>
    <property type="project" value="InterPro"/>
</dbReference>
<name>A0A6A7CBK2_9PEZI</name>
<dbReference type="InterPro" id="IPR007282">
    <property type="entry name" value="NOT2/3/5_C"/>
</dbReference>